<dbReference type="AlphaFoldDB" id="A0A1F6CQ54"/>
<accession>A0A1F6CQ54</accession>
<dbReference type="Proteomes" id="UP000178606">
    <property type="component" value="Unassembled WGS sequence"/>
</dbReference>
<proteinExistence type="predicted"/>
<comment type="caution">
    <text evidence="2">The sequence shown here is derived from an EMBL/GenBank/DDBJ whole genome shotgun (WGS) entry which is preliminary data.</text>
</comment>
<sequence>MTEFPMSFGSLPWWSAGLGLDVVGILLIVLDRIGPERAEQIREGLKRLADDLSFRFWSPGDAVEALQDVYWRRRKGFFFLAGSAMFFVPAFTSALCTHFWPVRLYLKGLLYVWAFIGAIYLPAVAACGAIWLFGRRRPCYPTGIDHLFGVAFWVFNRGLLLSIPAAVLLLAVPVAANLLIVSSLIDAFATLSLPLARLPLRLSRWAHERYALRLPLLALGLLLLIAGCTVQIVTTF</sequence>
<evidence type="ECO:0000313" key="3">
    <source>
        <dbReference type="Proteomes" id="UP000178606"/>
    </source>
</evidence>
<keyword evidence="1" id="KW-0812">Transmembrane</keyword>
<feature type="transmembrane region" description="Helical" evidence="1">
    <location>
        <begin position="210"/>
        <end position="233"/>
    </location>
</feature>
<evidence type="ECO:0000256" key="1">
    <source>
        <dbReference type="SAM" id="Phobius"/>
    </source>
</evidence>
<organism evidence="2 3">
    <name type="scientific">Handelsmanbacteria sp. (strain RIFCSPLOWO2_12_FULL_64_10)</name>
    <dbReference type="NCBI Taxonomy" id="1817868"/>
    <lineage>
        <taxon>Bacteria</taxon>
        <taxon>Candidatus Handelsmaniibacteriota</taxon>
    </lineage>
</organism>
<evidence type="ECO:0000313" key="2">
    <source>
        <dbReference type="EMBL" id="OGG51284.1"/>
    </source>
</evidence>
<name>A0A1F6CQ54_HANXR</name>
<feature type="transmembrane region" description="Helical" evidence="1">
    <location>
        <begin position="12"/>
        <end position="30"/>
    </location>
</feature>
<feature type="transmembrane region" description="Helical" evidence="1">
    <location>
        <begin position="112"/>
        <end position="134"/>
    </location>
</feature>
<reference evidence="2 3" key="1">
    <citation type="journal article" date="2016" name="Nat. Commun.">
        <title>Thousands of microbial genomes shed light on interconnected biogeochemical processes in an aquifer system.</title>
        <authorList>
            <person name="Anantharaman K."/>
            <person name="Brown C.T."/>
            <person name="Hug L.A."/>
            <person name="Sharon I."/>
            <person name="Castelle C.J."/>
            <person name="Probst A.J."/>
            <person name="Thomas B.C."/>
            <person name="Singh A."/>
            <person name="Wilkins M.J."/>
            <person name="Karaoz U."/>
            <person name="Brodie E.L."/>
            <person name="Williams K.H."/>
            <person name="Hubbard S.S."/>
            <person name="Banfield J.F."/>
        </authorList>
    </citation>
    <scope>NUCLEOTIDE SEQUENCE [LARGE SCALE GENOMIC DNA]</scope>
    <source>
        <strain evidence="3">RIFCSPLOWO2_12_FULL_64_10</strain>
    </source>
</reference>
<feature type="transmembrane region" description="Helical" evidence="1">
    <location>
        <begin position="146"/>
        <end position="172"/>
    </location>
</feature>
<keyword evidence="1" id="KW-1133">Transmembrane helix</keyword>
<feature type="transmembrane region" description="Helical" evidence="1">
    <location>
        <begin position="178"/>
        <end position="198"/>
    </location>
</feature>
<feature type="transmembrane region" description="Helical" evidence="1">
    <location>
        <begin position="77"/>
        <end position="100"/>
    </location>
</feature>
<dbReference type="EMBL" id="MFKF01000188">
    <property type="protein sequence ID" value="OGG51284.1"/>
    <property type="molecule type" value="Genomic_DNA"/>
</dbReference>
<protein>
    <submittedName>
        <fullName evidence="2">Uncharacterized protein</fullName>
    </submittedName>
</protein>
<keyword evidence="1" id="KW-0472">Membrane</keyword>
<gene>
    <name evidence="2" type="ORF">A3F84_22630</name>
</gene>